<dbReference type="InterPro" id="IPR027417">
    <property type="entry name" value="P-loop_NTPase"/>
</dbReference>
<feature type="region of interest" description="Disordered" evidence="1">
    <location>
        <begin position="1378"/>
        <end position="1401"/>
    </location>
</feature>
<name>A0A6C0IXU4_9ZZZZ</name>
<dbReference type="PROSITE" id="PS51194">
    <property type="entry name" value="HELICASE_CTER"/>
    <property type="match status" value="1"/>
</dbReference>
<dbReference type="Pfam" id="PF00271">
    <property type="entry name" value="Helicase_C"/>
    <property type="match status" value="1"/>
</dbReference>
<feature type="compositionally biased region" description="Basic residues" evidence="1">
    <location>
        <begin position="1391"/>
        <end position="1401"/>
    </location>
</feature>
<evidence type="ECO:0000313" key="3">
    <source>
        <dbReference type="EMBL" id="QHT97255.1"/>
    </source>
</evidence>
<dbReference type="InterPro" id="IPR014001">
    <property type="entry name" value="Helicase_ATP-bd"/>
</dbReference>
<dbReference type="InterPro" id="IPR001650">
    <property type="entry name" value="Helicase_C-like"/>
</dbReference>
<feature type="region of interest" description="Disordered" evidence="1">
    <location>
        <begin position="1"/>
        <end position="67"/>
    </location>
</feature>
<proteinExistence type="predicted"/>
<dbReference type="SMART" id="SM00487">
    <property type="entry name" value="DEXDc"/>
    <property type="match status" value="1"/>
</dbReference>
<feature type="compositionally biased region" description="Basic residues" evidence="1">
    <location>
        <begin position="7"/>
        <end position="21"/>
    </location>
</feature>
<accession>A0A6C0IXU4</accession>
<dbReference type="EMBL" id="MN740274">
    <property type="protein sequence ID" value="QHT97255.1"/>
    <property type="molecule type" value="Genomic_DNA"/>
</dbReference>
<evidence type="ECO:0000259" key="2">
    <source>
        <dbReference type="PROSITE" id="PS51194"/>
    </source>
</evidence>
<dbReference type="SUPFAM" id="SSF52540">
    <property type="entry name" value="P-loop containing nucleoside triphosphate hydrolases"/>
    <property type="match status" value="2"/>
</dbReference>
<feature type="compositionally biased region" description="Basic and acidic residues" evidence="1">
    <location>
        <begin position="1381"/>
        <end position="1390"/>
    </location>
</feature>
<feature type="domain" description="Helicase C-terminal" evidence="2">
    <location>
        <begin position="895"/>
        <end position="1080"/>
    </location>
</feature>
<organism evidence="3">
    <name type="scientific">viral metagenome</name>
    <dbReference type="NCBI Taxonomy" id="1070528"/>
    <lineage>
        <taxon>unclassified sequences</taxon>
        <taxon>metagenomes</taxon>
        <taxon>organismal metagenomes</taxon>
    </lineage>
</organism>
<dbReference type="Gene3D" id="3.40.50.300">
    <property type="entry name" value="P-loop containing nucleotide triphosphate hydrolases"/>
    <property type="match status" value="2"/>
</dbReference>
<reference evidence="3" key="1">
    <citation type="journal article" date="2020" name="Nature">
        <title>Giant virus diversity and host interactions through global metagenomics.</title>
        <authorList>
            <person name="Schulz F."/>
            <person name="Roux S."/>
            <person name="Paez-Espino D."/>
            <person name="Jungbluth S."/>
            <person name="Walsh D.A."/>
            <person name="Denef V.J."/>
            <person name="McMahon K.D."/>
            <person name="Konstantinidis K.T."/>
            <person name="Eloe-Fadrosh E.A."/>
            <person name="Kyrpides N.C."/>
            <person name="Woyke T."/>
        </authorList>
    </citation>
    <scope>NUCLEOTIDE SEQUENCE</scope>
    <source>
        <strain evidence="3">GVMAG-M-3300025138-11</strain>
    </source>
</reference>
<sequence length="1401" mass="161334">MSDSQPKKKFTIKKKKFTVKKSKQEGESATTESGSKPIGESTTTESGSKPIGESATTESGSKPIGESATVELKVTSIKSKLDDCNASLFDESYKDRVELDAWTLSDKRIFPQFFRKEFESKVKNPRKSITKYIKGVKTDINPFDQQKLVSDYLNDNTPYRSLLLYHGLGSGKTGASIMTAEGYANRKIVVMLPKSIRKNYEDEINTFGNISYQTNAYWCFIPINLDKDDTKNENIYKLFTSKNIEKNLLIDLLKLNNNKGIWMIDMTKATPNFNSLPPISKDVIKKQTELCYNYRYTFIHYNMGAPLITHIFKTLYGEISYINIKINALGEDIADSEINKRTNKKLRYKLLEYMYNPDNKIKNPFDDKVIIIDEVHNLVSMMTGSGINGPIVYELLVRANNCKIIALSGTPVINYAYELSLLFNILRGYTKVYTIKLEIKEGVWNDSIIENILINTLLVNRITISKKTQTISFTRNPHGFISVLDTEKSGNIVNTGVTKDKKNNISEQEFIQIICSKLEENSYFQQGNVEKKNFNVFPDMLNTNSIKNSYFAPGSIYRELSEETFNEQYIDYDNIGVLADKKTIFKKKIVGLISFFNEIGGIDEKSGFNNFPTIEETSSDEVEVVMSDYQFSRYANSRKIERELEKPNYSKGDQRGEIKNQVESKTTNLFRVLSRQSSLFVFPANIKRPKAGQYRKKPTKKLEFTEEDITKEDVRELLRQYCNIDENPEYSITINEFIEKISEMNTTFFNEEILNNPLTSYPEDVVTFEQKLKYICSTRSDYFLDSDETYDEESITYLEAIDKALDNLKPENLMLMDDYSKVSSEIITLDKLSPKYEKTLKNIAKTPGLVFCYSQFRNAEGIGVFIKILDFNGYSKLEIDPDSPETIIKDETIRAGDKVRYSINPDKTIWKTSTVVEINDELDEYRLKDEPKKMKSNEIYKCFYALWTGSESVEQRSSTLKLFNNIDNIFGQKCLILLTTSSGSEGISLMNVRQVHILEPYWNNVRIKQVIGRARRIRSHINLPEDQQNVKVFNYVIKFSDEQLDGTWKDDNSGYLEYLKTLTKEELDKKGISEQLQEIIMSDASSESLSDAMISIRRTLSQEINDLDNKKTSDESLQDIANKKVKILDDFLNLMKEVAIDCEFNKQANLLSDETLSTKVKCFNTIPSNNPTDIYNFDLKSPLIYEEGILTEDTLEKIVHTIRILKVKLQGNKFLHYIVFLPIDKTTIEENIKTDGDSIDIYDYYVYYNLDYSNSQHNLNTKNKIGKIIKSGMSFKTVFTEEFKRQIEHYISIEDIISKLDNSIPPTNVSDRIKWSELVRKQSKSTLLKKWTCIICKKEYLTNIKLCLECKVGTPEMFETLESQKSFIKKEGLSASSLEKPSQEKTESKKIKVSKFGKKKK</sequence>
<evidence type="ECO:0000256" key="1">
    <source>
        <dbReference type="SAM" id="MobiDB-lite"/>
    </source>
</evidence>
<feature type="compositionally biased region" description="Polar residues" evidence="1">
    <location>
        <begin position="27"/>
        <end position="47"/>
    </location>
</feature>
<protein>
    <recommendedName>
        <fullName evidence="2">Helicase C-terminal domain-containing protein</fullName>
    </recommendedName>
</protein>